<evidence type="ECO:0000313" key="2">
    <source>
        <dbReference type="EMBL" id="CUU07191.1"/>
    </source>
</evidence>
<dbReference type="EMBL" id="FAOO01000012">
    <property type="protein sequence ID" value="CUU07191.1"/>
    <property type="molecule type" value="Genomic_DNA"/>
</dbReference>
<dbReference type="STRING" id="1643428.GCA_001442855_01692"/>
<feature type="domain" description="CoA-binding" evidence="1">
    <location>
        <begin position="8"/>
        <end position="101"/>
    </location>
</feature>
<dbReference type="AlphaFoldDB" id="A0A0S4N7G9"/>
<evidence type="ECO:0000313" key="3">
    <source>
        <dbReference type="Proteomes" id="UP000320623"/>
    </source>
</evidence>
<organism evidence="2 3">
    <name type="scientific">Candidatus Thermokryptus mobilis</name>
    <dbReference type="NCBI Taxonomy" id="1643428"/>
    <lineage>
        <taxon>Bacteria</taxon>
        <taxon>Pseudomonadati</taxon>
        <taxon>Candidatus Kryptoniota</taxon>
        <taxon>Candidatus Thermokryptus</taxon>
    </lineage>
</organism>
<dbReference type="Proteomes" id="UP000320623">
    <property type="component" value="Unassembled WGS sequence"/>
</dbReference>
<dbReference type="SMART" id="SM00881">
    <property type="entry name" value="CoA_binding"/>
    <property type="match status" value="1"/>
</dbReference>
<proteinExistence type="predicted"/>
<dbReference type="Pfam" id="PF13380">
    <property type="entry name" value="CoA_binding_2"/>
    <property type="match status" value="1"/>
</dbReference>
<evidence type="ECO:0000259" key="1">
    <source>
        <dbReference type="SMART" id="SM00881"/>
    </source>
</evidence>
<name>A0A0S4N7G9_9BACT</name>
<dbReference type="OrthoDB" id="9804695at2"/>
<dbReference type="SUPFAM" id="SSF51735">
    <property type="entry name" value="NAD(P)-binding Rossmann-fold domains"/>
    <property type="match status" value="1"/>
</dbReference>
<accession>A0A0S4N7G9</accession>
<dbReference type="RefSeq" id="WP_140945459.1">
    <property type="nucleotide sequence ID" value="NZ_FAOO01000012.1"/>
</dbReference>
<keyword evidence="3" id="KW-1185">Reference proteome</keyword>
<dbReference type="InterPro" id="IPR003781">
    <property type="entry name" value="CoA-bd"/>
</dbReference>
<dbReference type="PANTHER" id="PTHR33303:SF2">
    <property type="entry name" value="COA-BINDING DOMAIN-CONTAINING PROTEIN"/>
    <property type="match status" value="1"/>
</dbReference>
<sequence>MEDEIKEILTSYKTIAIVGISNKPDRDSYIVAEYLLNQGYKIIPVNPNIDTVLGLKAYPDLISVPEEIDIVDIFRRPEFVDEIVDQAIEKRAKVVWMQLGVINESAAEKARKAGLKVVMNKCIKVEHMYRFGNF</sequence>
<reference evidence="3" key="1">
    <citation type="submission" date="2015-11" db="EMBL/GenBank/DDBJ databases">
        <authorList>
            <person name="Varghese N."/>
        </authorList>
    </citation>
    <scope>NUCLEOTIDE SEQUENCE [LARGE SCALE GENOMIC DNA]</scope>
</reference>
<dbReference type="Gene3D" id="3.40.50.720">
    <property type="entry name" value="NAD(P)-binding Rossmann-like Domain"/>
    <property type="match status" value="1"/>
</dbReference>
<protein>
    <recommendedName>
        <fullName evidence="1">CoA-binding domain-containing protein</fullName>
    </recommendedName>
</protein>
<dbReference type="PANTHER" id="PTHR33303">
    <property type="entry name" value="CYTOPLASMIC PROTEIN-RELATED"/>
    <property type="match status" value="1"/>
</dbReference>
<dbReference type="InterPro" id="IPR036291">
    <property type="entry name" value="NAD(P)-bd_dom_sf"/>
</dbReference>
<gene>
    <name evidence="2" type="ORF">JGI1_01728</name>
</gene>